<organism evidence="1">
    <name type="scientific">Rhizophora mucronata</name>
    <name type="common">Asiatic mangrove</name>
    <dbReference type="NCBI Taxonomy" id="61149"/>
    <lineage>
        <taxon>Eukaryota</taxon>
        <taxon>Viridiplantae</taxon>
        <taxon>Streptophyta</taxon>
        <taxon>Embryophyta</taxon>
        <taxon>Tracheophyta</taxon>
        <taxon>Spermatophyta</taxon>
        <taxon>Magnoliopsida</taxon>
        <taxon>eudicotyledons</taxon>
        <taxon>Gunneridae</taxon>
        <taxon>Pentapetalae</taxon>
        <taxon>rosids</taxon>
        <taxon>fabids</taxon>
        <taxon>Malpighiales</taxon>
        <taxon>Rhizophoraceae</taxon>
        <taxon>Rhizophora</taxon>
    </lineage>
</organism>
<dbReference type="EMBL" id="GGEC01058245">
    <property type="protein sequence ID" value="MBX38729.1"/>
    <property type="molecule type" value="Transcribed_RNA"/>
</dbReference>
<dbReference type="AlphaFoldDB" id="A0A2P2N8C2"/>
<accession>A0A2P2N8C2</accession>
<reference evidence="1" key="1">
    <citation type="submission" date="2018-02" db="EMBL/GenBank/DDBJ databases">
        <title>Rhizophora mucronata_Transcriptome.</title>
        <authorList>
            <person name="Meera S.P."/>
            <person name="Sreeshan A."/>
            <person name="Augustine A."/>
        </authorList>
    </citation>
    <scope>NUCLEOTIDE SEQUENCE</scope>
    <source>
        <tissue evidence="1">Leaf</tissue>
    </source>
</reference>
<proteinExistence type="predicted"/>
<name>A0A2P2N8C2_RHIMU</name>
<protein>
    <submittedName>
        <fullName evidence="1">Uncharacterized protein</fullName>
    </submittedName>
</protein>
<sequence>MMLKSSPPIQTYRLGGRTLASIIRIGK</sequence>
<evidence type="ECO:0000313" key="1">
    <source>
        <dbReference type="EMBL" id="MBX38729.1"/>
    </source>
</evidence>